<protein>
    <submittedName>
        <fullName evidence="2">Similar to Saccharomyces cerevisiae YGL215W CLG1 Cyclin-like protein that interacts with Pho85p</fullName>
    </submittedName>
</protein>
<organism evidence="2 3">
    <name type="scientific">Maudiozyma saulgeensis</name>
    <dbReference type="NCBI Taxonomy" id="1789683"/>
    <lineage>
        <taxon>Eukaryota</taxon>
        <taxon>Fungi</taxon>
        <taxon>Dikarya</taxon>
        <taxon>Ascomycota</taxon>
        <taxon>Saccharomycotina</taxon>
        <taxon>Saccharomycetes</taxon>
        <taxon>Saccharomycetales</taxon>
        <taxon>Saccharomycetaceae</taxon>
        <taxon>Maudiozyma</taxon>
    </lineage>
</organism>
<dbReference type="GO" id="GO:0005634">
    <property type="term" value="C:nucleus"/>
    <property type="evidence" value="ECO:0007669"/>
    <property type="project" value="TreeGrafter"/>
</dbReference>
<dbReference type="OrthoDB" id="244495at2759"/>
<dbReference type="PANTHER" id="PTHR15615:SF27">
    <property type="entry name" value="PHO85 CYCLIN CLG1"/>
    <property type="match status" value="1"/>
</dbReference>
<feature type="region of interest" description="Disordered" evidence="1">
    <location>
        <begin position="27"/>
        <end position="48"/>
    </location>
</feature>
<dbReference type="CDD" id="cd20557">
    <property type="entry name" value="CYCLIN_ScPCL1-like"/>
    <property type="match status" value="1"/>
</dbReference>
<dbReference type="InterPro" id="IPR013922">
    <property type="entry name" value="Cyclin_PHO80-like"/>
</dbReference>
<evidence type="ECO:0000256" key="1">
    <source>
        <dbReference type="SAM" id="MobiDB-lite"/>
    </source>
</evidence>
<evidence type="ECO:0000313" key="3">
    <source>
        <dbReference type="Proteomes" id="UP000196158"/>
    </source>
</evidence>
<keyword evidence="3" id="KW-1185">Reference proteome</keyword>
<dbReference type="GO" id="GO:0000307">
    <property type="term" value="C:cyclin-dependent protein kinase holoenzyme complex"/>
    <property type="evidence" value="ECO:0007669"/>
    <property type="project" value="TreeGrafter"/>
</dbReference>
<dbReference type="GO" id="GO:0016538">
    <property type="term" value="F:cyclin-dependent protein serine/threonine kinase regulator activity"/>
    <property type="evidence" value="ECO:0007669"/>
    <property type="project" value="TreeGrafter"/>
</dbReference>
<reference evidence="2 3" key="1">
    <citation type="submission" date="2017-04" db="EMBL/GenBank/DDBJ databases">
        <authorList>
            <person name="Afonso C.L."/>
            <person name="Miller P.J."/>
            <person name="Scott M.A."/>
            <person name="Spackman E."/>
            <person name="Goraichik I."/>
            <person name="Dimitrov K.M."/>
            <person name="Suarez D.L."/>
            <person name="Swayne D.E."/>
        </authorList>
    </citation>
    <scope>NUCLEOTIDE SEQUENCE [LARGE SCALE GENOMIC DNA]</scope>
</reference>
<dbReference type="GO" id="GO:0019901">
    <property type="term" value="F:protein kinase binding"/>
    <property type="evidence" value="ECO:0007669"/>
    <property type="project" value="InterPro"/>
</dbReference>
<dbReference type="AlphaFoldDB" id="A0A1X7QXA1"/>
<accession>A0A1X7QXA1</accession>
<dbReference type="Gene3D" id="1.10.472.10">
    <property type="entry name" value="Cyclin-like"/>
    <property type="match status" value="1"/>
</dbReference>
<proteinExistence type="predicted"/>
<gene>
    <name evidence="2" type="ORF">KASA_0Q04774G</name>
</gene>
<sequence>MTTINNFQNYINIPQIIQPQLSNNLNHFPQFNNSNNSNNNNNNNNATTNNLPPLIHPQFMNQNIPLVQQQTNYNILPPPPGLLIQPQQFKIDNNNNSNNNKEIVNGGVSENLDYDIDLMSEFVTKTAYFIFGSDTRLMLDSNIDNNNNSLAITSPNNYNLFLKGIISVLNATRLPSVTIFMSLDYLLKYLRKLPDGIDSIGGKFINVIYQNTIVSLILANKFNDDKTFTNKSWSQATGMDIDLINSYEKNWLNIFNWKLYDDKFILYSDFVNSFRQFSQEKTLLKQSLDNNNNYSTNYYTSSINELNIFGNLKSPLNVPSPYFSPTGVTTPSTPFGFQTPKLSSISSSTIAAATAAAIVAATKNTATNTSSGVSTTSSCGNQIFSSPYHYLNDAYNNNNNNTNNTMNSQFSNYDYHQNNLNHFNIPTLKSSPIMNRYTSNNHPNTYDDQFNYDYYNFYDSKQDMKINQQQQLQQLQLQQQQQILLSQQQQLQRLQPQSQNLKSIQPDTYWTSNDQTLRNKSNNFYNNFSTIY</sequence>
<dbReference type="EMBL" id="FXLY01000002">
    <property type="protein sequence ID" value="SMN18067.1"/>
    <property type="molecule type" value="Genomic_DNA"/>
</dbReference>
<dbReference type="STRING" id="1789683.A0A1X7QXA1"/>
<dbReference type="Proteomes" id="UP000196158">
    <property type="component" value="Unassembled WGS sequence"/>
</dbReference>
<name>A0A1X7QXA1_9SACH</name>
<evidence type="ECO:0000313" key="2">
    <source>
        <dbReference type="EMBL" id="SMN18067.1"/>
    </source>
</evidence>
<dbReference type="PANTHER" id="PTHR15615">
    <property type="match status" value="1"/>
</dbReference>